<dbReference type="EMBL" id="JAPMOS010000005">
    <property type="protein sequence ID" value="KAJ4461805.1"/>
    <property type="molecule type" value="Genomic_DNA"/>
</dbReference>
<keyword evidence="2" id="KW-0378">Hydrolase</keyword>
<evidence type="ECO:0000313" key="7">
    <source>
        <dbReference type="EMBL" id="KAJ4461805.1"/>
    </source>
</evidence>
<keyword evidence="4" id="KW-0539">Nucleus</keyword>
<evidence type="ECO:0000313" key="8">
    <source>
        <dbReference type="Proteomes" id="UP001141327"/>
    </source>
</evidence>
<dbReference type="Pfam" id="PF09749">
    <property type="entry name" value="HVSL"/>
    <property type="match status" value="1"/>
</dbReference>
<evidence type="ECO:0000256" key="5">
    <source>
        <dbReference type="ARBA" id="ARBA00029543"/>
    </source>
</evidence>
<evidence type="ECO:0000256" key="4">
    <source>
        <dbReference type="ARBA" id="ARBA00023242"/>
    </source>
</evidence>
<keyword evidence="1" id="KW-0540">Nuclease</keyword>
<evidence type="ECO:0000256" key="1">
    <source>
        <dbReference type="ARBA" id="ARBA00022722"/>
    </source>
</evidence>
<protein>
    <recommendedName>
        <fullName evidence="5">U6 snRNA phosphodiesterase 1</fullName>
    </recommendedName>
    <alternativeName>
        <fullName evidence="6">3'-5' RNA exonuclease USB1</fullName>
    </alternativeName>
</protein>
<gene>
    <name evidence="7" type="ORF">PAPYR_1462</name>
</gene>
<evidence type="ECO:0000256" key="2">
    <source>
        <dbReference type="ARBA" id="ARBA00022801"/>
    </source>
</evidence>
<sequence length="214" mass="22930">MGDLNDDSRKGQWWTHLSFPLVGRGNAGIEELLGPVVRGLEGLGLGCTGIAPDEWHLSLSKNFPLSYMQIDPFVALLKSRLEGTQSIPLSLSLDRPEVFLGQPKAAGQDGGLEEPQRAFVALRVTTGIPELLDLVRAVDGAVAEFGGPGYYEHPIFHVSVAWAPASQYKTLQTGLTKKGLPGLGGEDGVAASVFLDHVRVMCGDGARRYAVPLR</sequence>
<name>A0ABQ8UYI0_9EUKA</name>
<dbReference type="PANTHER" id="PTHR13522:SF3">
    <property type="entry name" value="U6 SNRNA PHOSPHODIESTERASE 1"/>
    <property type="match status" value="1"/>
</dbReference>
<dbReference type="Proteomes" id="UP001141327">
    <property type="component" value="Unassembled WGS sequence"/>
</dbReference>
<evidence type="ECO:0000256" key="6">
    <source>
        <dbReference type="ARBA" id="ARBA00030030"/>
    </source>
</evidence>
<dbReference type="Gene3D" id="3.90.1140.10">
    <property type="entry name" value="Cyclic phosphodiesterase"/>
    <property type="match status" value="1"/>
</dbReference>
<comment type="caution">
    <text evidence="7">The sequence shown here is derived from an EMBL/GenBank/DDBJ whole genome shotgun (WGS) entry which is preliminary data.</text>
</comment>
<dbReference type="InterPro" id="IPR027521">
    <property type="entry name" value="Usb1"/>
</dbReference>
<dbReference type="PANTHER" id="PTHR13522">
    <property type="entry name" value="U6 SNRNA PHOSPHODIESTERASE 1"/>
    <property type="match status" value="1"/>
</dbReference>
<evidence type="ECO:0000256" key="3">
    <source>
        <dbReference type="ARBA" id="ARBA00023239"/>
    </source>
</evidence>
<reference evidence="7" key="1">
    <citation type="journal article" date="2022" name="bioRxiv">
        <title>Genomics of Preaxostyla Flagellates Illuminates Evolutionary Transitions and the Path Towards Mitochondrial Loss.</title>
        <authorList>
            <person name="Novak L.V.F."/>
            <person name="Treitli S.C."/>
            <person name="Pyrih J."/>
            <person name="Halakuc P."/>
            <person name="Pipaliya S.V."/>
            <person name="Vacek V."/>
            <person name="Brzon O."/>
            <person name="Soukal P."/>
            <person name="Eme L."/>
            <person name="Dacks J.B."/>
            <person name="Karnkowska A."/>
            <person name="Elias M."/>
            <person name="Hampl V."/>
        </authorList>
    </citation>
    <scope>NUCLEOTIDE SEQUENCE</scope>
    <source>
        <strain evidence="7">RCP-MX</strain>
    </source>
</reference>
<organism evidence="7 8">
    <name type="scientific">Paratrimastix pyriformis</name>
    <dbReference type="NCBI Taxonomy" id="342808"/>
    <lineage>
        <taxon>Eukaryota</taxon>
        <taxon>Metamonada</taxon>
        <taxon>Preaxostyla</taxon>
        <taxon>Paratrimastigidae</taxon>
        <taxon>Paratrimastix</taxon>
    </lineage>
</organism>
<keyword evidence="3" id="KW-0456">Lyase</keyword>
<proteinExistence type="predicted"/>
<accession>A0ABQ8UYI0</accession>
<keyword evidence="8" id="KW-1185">Reference proteome</keyword>